<accession>A0A6G7CMZ4</accession>
<dbReference type="AlphaFoldDB" id="A0A6G7CMZ4"/>
<evidence type="ECO:0000313" key="2">
    <source>
        <dbReference type="Proteomes" id="UP000503003"/>
    </source>
</evidence>
<name>A0A6G7CMZ4_9VIBR</name>
<dbReference type="EMBL" id="CP049332">
    <property type="protein sequence ID" value="QIH43440.1"/>
    <property type="molecule type" value="Genomic_DNA"/>
</dbReference>
<dbReference type="KEGG" id="vzi:G5S32_15700"/>
<gene>
    <name evidence="1" type="ORF">G5S32_15700</name>
</gene>
<reference evidence="1 2" key="1">
    <citation type="submission" date="2020-02" db="EMBL/GenBank/DDBJ databases">
        <title>A complete genome of a marine bacterium Vibrio sp. ZWAL4003 isolated from the mangrove sediment with the ability to degrade polysaccharides.</title>
        <authorList>
            <person name="Wu J."/>
            <person name="Qu W."/>
            <person name="Zeng R."/>
        </authorList>
    </citation>
    <scope>NUCLEOTIDE SEQUENCE [LARGE SCALE GENOMIC DNA]</scope>
    <source>
        <strain evidence="1 2">ZWAL4003</strain>
    </source>
</reference>
<dbReference type="Proteomes" id="UP000503003">
    <property type="component" value="Chromosome 2"/>
</dbReference>
<keyword evidence="2" id="KW-1185">Reference proteome</keyword>
<proteinExistence type="predicted"/>
<sequence>MKWDSSSGVTPEDFDTHIGRYYSAFINSKTEYKNIAFNTFVASDEYKVYYAAAQVDMYADTIMAETFLKMSEFIQTTNLKIGNPTTTPNALIAGLREKFGLRSSVKQMIEADSGKMHVAIDYTPSAQLNLEIAQYMESSCVVASTYMVGDIEQDIVLSEGGIETYRWVVADEQDILFKVTIKTSRNSNVIIDTPETVVSTFLANFDSFYWVGMDVEPERYFEINRDAPYAAEIVTEYSFDDGVTWKTDPHISPYNTKFLPNLDVSNVNFE</sequence>
<evidence type="ECO:0000313" key="1">
    <source>
        <dbReference type="EMBL" id="QIH43440.1"/>
    </source>
</evidence>
<protein>
    <submittedName>
        <fullName evidence="1">Uncharacterized protein</fullName>
    </submittedName>
</protein>
<dbReference type="RefSeq" id="WP_165312974.1">
    <property type="nucleotide sequence ID" value="NZ_CP049332.1"/>
</dbReference>
<organism evidence="1 2">
    <name type="scientific">Vibrio ziniensis</name>
    <dbReference type="NCBI Taxonomy" id="2711221"/>
    <lineage>
        <taxon>Bacteria</taxon>
        <taxon>Pseudomonadati</taxon>
        <taxon>Pseudomonadota</taxon>
        <taxon>Gammaproteobacteria</taxon>
        <taxon>Vibrionales</taxon>
        <taxon>Vibrionaceae</taxon>
        <taxon>Vibrio</taxon>
    </lineage>
</organism>